<dbReference type="AlphaFoldDB" id="A0A1H1DS62"/>
<dbReference type="EMBL" id="FNKO01000002">
    <property type="protein sequence ID" value="SDQ79068.1"/>
    <property type="molecule type" value="Genomic_DNA"/>
</dbReference>
<feature type="transmembrane region" description="Helical" evidence="1">
    <location>
        <begin position="71"/>
        <end position="93"/>
    </location>
</feature>
<evidence type="ECO:0000313" key="2">
    <source>
        <dbReference type="EMBL" id="SDQ79068.1"/>
    </source>
</evidence>
<sequence length="129" mass="13547">MRLWRALHRALLVLALGTVLLLIGLGRGAQRADSLFGLLLLGLAVAPAALAVRGMPPHARARLPELPKHRLLLTITAALLACSAVLTALWTLVNLLVPGVLAPLSLAVPVLAGAGLTTLAGRLTRTRRR</sequence>
<name>A0A1H1DS62_9ACTN</name>
<protein>
    <submittedName>
        <fullName evidence="2">Uncharacterized protein</fullName>
    </submittedName>
</protein>
<keyword evidence="1" id="KW-1133">Transmembrane helix</keyword>
<organism evidence="2 3">
    <name type="scientific">Actinopolyspora saharensis</name>
    <dbReference type="NCBI Taxonomy" id="995062"/>
    <lineage>
        <taxon>Bacteria</taxon>
        <taxon>Bacillati</taxon>
        <taxon>Actinomycetota</taxon>
        <taxon>Actinomycetes</taxon>
        <taxon>Actinopolysporales</taxon>
        <taxon>Actinopolysporaceae</taxon>
        <taxon>Actinopolyspora</taxon>
    </lineage>
</organism>
<feature type="transmembrane region" description="Helical" evidence="1">
    <location>
        <begin position="99"/>
        <end position="120"/>
    </location>
</feature>
<evidence type="ECO:0000256" key="1">
    <source>
        <dbReference type="SAM" id="Phobius"/>
    </source>
</evidence>
<reference evidence="3" key="1">
    <citation type="submission" date="2016-10" db="EMBL/GenBank/DDBJ databases">
        <authorList>
            <person name="Varghese N."/>
            <person name="Submissions S."/>
        </authorList>
    </citation>
    <scope>NUCLEOTIDE SEQUENCE [LARGE SCALE GENOMIC DNA]</scope>
    <source>
        <strain evidence="3">DSM 45459</strain>
    </source>
</reference>
<keyword evidence="3" id="KW-1185">Reference proteome</keyword>
<accession>A0A1H1DS62</accession>
<keyword evidence="1" id="KW-0812">Transmembrane</keyword>
<feature type="transmembrane region" description="Helical" evidence="1">
    <location>
        <begin position="38"/>
        <end position="59"/>
    </location>
</feature>
<keyword evidence="1" id="KW-0472">Membrane</keyword>
<dbReference type="Proteomes" id="UP000199301">
    <property type="component" value="Unassembled WGS sequence"/>
</dbReference>
<gene>
    <name evidence="2" type="ORF">SAMN04489718_2201</name>
</gene>
<evidence type="ECO:0000313" key="3">
    <source>
        <dbReference type="Proteomes" id="UP000199301"/>
    </source>
</evidence>
<proteinExistence type="predicted"/>